<dbReference type="AlphaFoldDB" id="A0A9X3TLT1"/>
<protein>
    <submittedName>
        <fullName evidence="5">MBL fold metallo-hydrolase</fullName>
    </submittedName>
</protein>
<dbReference type="EMBL" id="JAPYYP010000001">
    <property type="protein sequence ID" value="MDA5106822.1"/>
    <property type="molecule type" value="Genomic_DNA"/>
</dbReference>
<feature type="domain" description="Metallo-beta-lactamase" evidence="4">
    <location>
        <begin position="60"/>
        <end position="248"/>
    </location>
</feature>
<comment type="function">
    <text evidence="2">Counteracts the endogenous Pycsar antiviral defense system. Phosphodiesterase that enables metal-dependent hydrolysis of host cyclic nucleotide Pycsar defense signals such as cCMP and cUMP.</text>
</comment>
<dbReference type="PANTHER" id="PTHR30619">
    <property type="entry name" value="DNA INTERNALIZATION/COMPETENCE PROTEIN COMEC/REC2"/>
    <property type="match status" value="1"/>
</dbReference>
<dbReference type="InterPro" id="IPR052159">
    <property type="entry name" value="Competence_DNA_uptake"/>
</dbReference>
<gene>
    <name evidence="5" type="ORF">O3V59_00460</name>
</gene>
<dbReference type="PROSITE" id="PS51257">
    <property type="entry name" value="PROKAR_LIPOPROTEIN"/>
    <property type="match status" value="1"/>
</dbReference>
<evidence type="ECO:0000313" key="5">
    <source>
        <dbReference type="EMBL" id="MDA5106822.1"/>
    </source>
</evidence>
<dbReference type="InterPro" id="IPR036866">
    <property type="entry name" value="RibonucZ/Hydroxyglut_hydro"/>
</dbReference>
<reference evidence="5" key="1">
    <citation type="submission" date="2022-12" db="EMBL/GenBank/DDBJ databases">
        <title>Draft genome sequence of the thermophilic strain Brevibacillus thermoruber HT42, isolated from Los Humeros, Puebla, Mexico, with biotechnological potential.</title>
        <authorList>
            <person name="Lara Sanchez J."/>
            <person name="Solis Palacios R."/>
            <person name="Bustos Baena A.S."/>
            <person name="Ruz Baez A.E."/>
            <person name="Espinosa Luna G."/>
            <person name="Oliart Ros R.M."/>
        </authorList>
    </citation>
    <scope>NUCLEOTIDE SEQUENCE</scope>
    <source>
        <strain evidence="5">HT42</strain>
    </source>
</reference>
<organism evidence="5 6">
    <name type="scientific">Brevibacillus thermoruber</name>
    <dbReference type="NCBI Taxonomy" id="33942"/>
    <lineage>
        <taxon>Bacteria</taxon>
        <taxon>Bacillati</taxon>
        <taxon>Bacillota</taxon>
        <taxon>Bacilli</taxon>
        <taxon>Bacillales</taxon>
        <taxon>Paenibacillaceae</taxon>
        <taxon>Brevibacillus</taxon>
    </lineage>
</organism>
<proteinExistence type="predicted"/>
<keyword evidence="6" id="KW-1185">Reference proteome</keyword>
<comment type="catalytic activity">
    <reaction evidence="1">
        <text>3',5'-cyclic CMP + H2O = CMP + H(+)</text>
        <dbReference type="Rhea" id="RHEA:72675"/>
        <dbReference type="ChEBI" id="CHEBI:15377"/>
        <dbReference type="ChEBI" id="CHEBI:15378"/>
        <dbReference type="ChEBI" id="CHEBI:58003"/>
        <dbReference type="ChEBI" id="CHEBI:60377"/>
    </reaction>
    <physiologicalReaction direction="left-to-right" evidence="1">
        <dbReference type="Rhea" id="RHEA:72676"/>
    </physiologicalReaction>
</comment>
<dbReference type="SUPFAM" id="SSF56281">
    <property type="entry name" value="Metallo-hydrolase/oxidoreductase"/>
    <property type="match status" value="1"/>
</dbReference>
<sequence length="297" mass="33123">MLGNTRRAWLLLLCVVLFAGCSIDSHLQGVVKVEDPFASDDEREFVGLVIHFLALPHGESTLIRLPGGKTMLVDTGSAEDWPVLFGMLSERKLTRLDYVVVTNDQPEQAGGFAFLSDRMPVDTVILPRLIEPSIRRLVPLKGDKKLLPVADGDAIRLDNDVVLDVLHPSEPLFLSPQDNSLVFRLRHGQLRFLFASAVNEKAEERLLEKHGGQLKAEVLKVADQGRNQASSQPFLTKVDPQVALILTGKSRNEMKDSQEEVLERLGESWAETYITSQHGTIAILSNGRDYRVVKRKK</sequence>
<accession>A0A9X3TLT1</accession>
<evidence type="ECO:0000313" key="6">
    <source>
        <dbReference type="Proteomes" id="UP001151071"/>
    </source>
</evidence>
<evidence type="ECO:0000256" key="1">
    <source>
        <dbReference type="ARBA" id="ARBA00034221"/>
    </source>
</evidence>
<dbReference type="Gene3D" id="3.60.15.10">
    <property type="entry name" value="Ribonuclease Z/Hydroxyacylglutathione hydrolase-like"/>
    <property type="match status" value="1"/>
</dbReference>
<dbReference type="Pfam" id="PF00753">
    <property type="entry name" value="Lactamase_B"/>
    <property type="match status" value="1"/>
</dbReference>
<dbReference type="Proteomes" id="UP001151071">
    <property type="component" value="Unassembled WGS sequence"/>
</dbReference>
<comment type="caution">
    <text evidence="5">The sequence shown here is derived from an EMBL/GenBank/DDBJ whole genome shotgun (WGS) entry which is preliminary data.</text>
</comment>
<name>A0A9X3TLT1_9BACL</name>
<dbReference type="PANTHER" id="PTHR30619:SF1">
    <property type="entry name" value="RECOMBINATION PROTEIN 2"/>
    <property type="match status" value="1"/>
</dbReference>
<evidence type="ECO:0000256" key="2">
    <source>
        <dbReference type="ARBA" id="ARBA00034301"/>
    </source>
</evidence>
<dbReference type="InterPro" id="IPR001279">
    <property type="entry name" value="Metallo-B-lactamas"/>
</dbReference>
<dbReference type="RefSeq" id="WP_271139229.1">
    <property type="nucleotide sequence ID" value="NZ_JAPYYP010000001.1"/>
</dbReference>
<evidence type="ECO:0000256" key="3">
    <source>
        <dbReference type="ARBA" id="ARBA00048505"/>
    </source>
</evidence>
<comment type="catalytic activity">
    <reaction evidence="3">
        <text>3',5'-cyclic UMP + H2O = UMP + H(+)</text>
        <dbReference type="Rhea" id="RHEA:70575"/>
        <dbReference type="ChEBI" id="CHEBI:15377"/>
        <dbReference type="ChEBI" id="CHEBI:15378"/>
        <dbReference type="ChEBI" id="CHEBI:57865"/>
        <dbReference type="ChEBI" id="CHEBI:184387"/>
    </reaction>
    <physiologicalReaction direction="left-to-right" evidence="3">
        <dbReference type="Rhea" id="RHEA:70576"/>
    </physiologicalReaction>
</comment>
<evidence type="ECO:0000259" key="4">
    <source>
        <dbReference type="Pfam" id="PF00753"/>
    </source>
</evidence>